<evidence type="ECO:0000313" key="1">
    <source>
        <dbReference type="EMBL" id="MBB4904907.1"/>
    </source>
</evidence>
<evidence type="ECO:0000313" key="2">
    <source>
        <dbReference type="Proteomes" id="UP000520767"/>
    </source>
</evidence>
<name>A0A7W7Q0U4_9PSEU</name>
<dbReference type="EMBL" id="JACHJQ010000001">
    <property type="protein sequence ID" value="MBB4904907.1"/>
    <property type="molecule type" value="Genomic_DNA"/>
</dbReference>
<gene>
    <name evidence="1" type="ORF">FHR82_001117</name>
</gene>
<dbReference type="PANTHER" id="PTHR40053">
    <property type="entry name" value="SPORULATION-CONTROL PROTEIN SPO0M"/>
    <property type="match status" value="1"/>
</dbReference>
<dbReference type="PANTHER" id="PTHR40053:SF1">
    <property type="entry name" value="SPORULATION-CONTROL PROTEIN SPO0M"/>
    <property type="match status" value="1"/>
</dbReference>
<reference evidence="1 2" key="1">
    <citation type="submission" date="2020-08" db="EMBL/GenBank/DDBJ databases">
        <title>Genomic Encyclopedia of Type Strains, Phase III (KMG-III): the genomes of soil and plant-associated and newly described type strains.</title>
        <authorList>
            <person name="Whitman W."/>
        </authorList>
    </citation>
    <scope>NUCLEOTIDE SEQUENCE [LARGE SCALE GENOMIC DNA]</scope>
    <source>
        <strain evidence="1 2">CECT 8960</strain>
    </source>
</reference>
<dbReference type="AlphaFoldDB" id="A0A7W7Q0U4"/>
<dbReference type="Proteomes" id="UP000520767">
    <property type="component" value="Unassembled WGS sequence"/>
</dbReference>
<accession>A0A7W7Q0U4</accession>
<organism evidence="1 2">
    <name type="scientific">Actinophytocola algeriensis</name>
    <dbReference type="NCBI Taxonomy" id="1768010"/>
    <lineage>
        <taxon>Bacteria</taxon>
        <taxon>Bacillati</taxon>
        <taxon>Actinomycetota</taxon>
        <taxon>Actinomycetes</taxon>
        <taxon>Pseudonocardiales</taxon>
        <taxon>Pseudonocardiaceae</taxon>
    </lineage>
</organism>
<comment type="caution">
    <text evidence="1">The sequence shown here is derived from an EMBL/GenBank/DDBJ whole genome shotgun (WGS) entry which is preliminary data.</text>
</comment>
<proteinExistence type="predicted"/>
<sequence length="266" mass="29322">MFQKVMASFGQGGATVDARILDRHVRPGGTLHGEVILVGGQLDQEVESLAVTLLARVEQGSEESTTDLPFQNVQLAGKELVRAGAQIKVPFEMQMPWETPVTTVFGKYLTGMAVGLQTNLNLARTVVDPQDVDAIPIEPVPAQHRILDAMTRIGWQFRDANLVKNRVDGVDQQLPFFQEITFTPPPAVANVFNEVAVTFLARPRDVQVVLDVQKRVRVLKGGGLGGRAQPRLGSFVVEYAAMGRTNWEQQIEGWLREVAKPRAIFD</sequence>
<keyword evidence="2" id="KW-1185">Reference proteome</keyword>
<dbReference type="Pfam" id="PF07070">
    <property type="entry name" value="Spo0M"/>
    <property type="match status" value="1"/>
</dbReference>
<dbReference type="InterPro" id="IPR009776">
    <property type="entry name" value="Spore_0_M"/>
</dbReference>
<protein>
    <submittedName>
        <fullName evidence="1">Sporulation-control protein</fullName>
    </submittedName>
</protein>
<dbReference type="RefSeq" id="WP_184809093.1">
    <property type="nucleotide sequence ID" value="NZ_JACHJQ010000001.1"/>
</dbReference>